<dbReference type="OrthoDB" id="2555274at2"/>
<dbReference type="Proteomes" id="UP000078454">
    <property type="component" value="Unassembled WGS sequence"/>
</dbReference>
<evidence type="ECO:0000313" key="2">
    <source>
        <dbReference type="Proteomes" id="UP000078454"/>
    </source>
</evidence>
<proteinExistence type="predicted"/>
<protein>
    <recommendedName>
        <fullName evidence="3">Xylose isomerase</fullName>
    </recommendedName>
</protein>
<dbReference type="STRING" id="1850517.A8708_08815"/>
<sequence length="291" mass="32715">MIGQFDITRVNDGSNRPPRLEVHQSMWAMMELGEEGTELPLEAKLERIAGAGFTGILARVPDIDGRDEWKRLLNQYSLSFGSHCFPFSPTDLSTHIQNAADMDMLYVNGQVADAFVIDEEAIELLGGLATVSAAHSMPFYVETHRGKITQDLIRTAQYTQALPNLRFTLDVSHYVLAGEMTEKQEKAERLLETVLQRTSVIHSRISSGEQIQVDVGFSDAMLTRYEQWWTQAMRYWLQGAKPGDVLPFVCELGPAPYAIKGLEGRELSSRWEQALILKNVAQACWKHATVE</sequence>
<comment type="caution">
    <text evidence="1">The sequence shown here is derived from an EMBL/GenBank/DDBJ whole genome shotgun (WGS) entry which is preliminary data.</text>
</comment>
<keyword evidence="2" id="KW-1185">Reference proteome</keyword>
<dbReference type="RefSeq" id="WP_068662064.1">
    <property type="nucleotide sequence ID" value="NZ_LYPB01000044.1"/>
</dbReference>
<accession>A0A198AMF8</accession>
<evidence type="ECO:0008006" key="3">
    <source>
        <dbReference type="Google" id="ProtNLM"/>
    </source>
</evidence>
<evidence type="ECO:0000313" key="1">
    <source>
        <dbReference type="EMBL" id="OAS22724.1"/>
    </source>
</evidence>
<reference evidence="1 2" key="1">
    <citation type="submission" date="2016-05" db="EMBL/GenBank/DDBJ databases">
        <title>Paenibacillus sp. 1ZS3-15 nov., isolated from the rhizosphere soil.</title>
        <authorList>
            <person name="Zhang X.X."/>
            <person name="Zhang J."/>
        </authorList>
    </citation>
    <scope>NUCLEOTIDE SEQUENCE [LARGE SCALE GENOMIC DNA]</scope>
    <source>
        <strain evidence="1 2">1ZS3-15</strain>
    </source>
</reference>
<gene>
    <name evidence="1" type="ORF">A8708_08815</name>
</gene>
<dbReference type="InterPro" id="IPR036237">
    <property type="entry name" value="Xyl_isomerase-like_sf"/>
</dbReference>
<dbReference type="SUPFAM" id="SSF51658">
    <property type="entry name" value="Xylose isomerase-like"/>
    <property type="match status" value="1"/>
</dbReference>
<dbReference type="EMBL" id="LYPB01000044">
    <property type="protein sequence ID" value="OAS22724.1"/>
    <property type="molecule type" value="Genomic_DNA"/>
</dbReference>
<dbReference type="AlphaFoldDB" id="A0A198AMF8"/>
<organism evidence="1 2">
    <name type="scientific">Paenibacillus oryzisoli</name>
    <dbReference type="NCBI Taxonomy" id="1850517"/>
    <lineage>
        <taxon>Bacteria</taxon>
        <taxon>Bacillati</taxon>
        <taxon>Bacillota</taxon>
        <taxon>Bacilli</taxon>
        <taxon>Bacillales</taxon>
        <taxon>Paenibacillaceae</taxon>
        <taxon>Paenibacillus</taxon>
    </lineage>
</organism>
<name>A0A198AMF8_9BACL</name>
<dbReference type="Gene3D" id="3.20.20.150">
    <property type="entry name" value="Divalent-metal-dependent TIM barrel enzymes"/>
    <property type="match status" value="1"/>
</dbReference>